<dbReference type="RefSeq" id="XP_033584119.1">
    <property type="nucleotide sequence ID" value="XM_033727418.1"/>
</dbReference>
<dbReference type="OrthoDB" id="3796227at2759"/>
<reference evidence="4" key="2">
    <citation type="submission" date="2020-04" db="EMBL/GenBank/DDBJ databases">
        <authorList>
            <consortium name="NCBI Genome Project"/>
        </authorList>
    </citation>
    <scope>NUCLEOTIDE SEQUENCE</scope>
    <source>
        <strain evidence="4">CBS 304.34</strain>
    </source>
</reference>
<accession>A0A6A6ZA50</accession>
<dbReference type="EMBL" id="MU003692">
    <property type="protein sequence ID" value="KAF2817155.1"/>
    <property type="molecule type" value="Genomic_DNA"/>
</dbReference>
<dbReference type="GeneID" id="54468311"/>
<proteinExistence type="predicted"/>
<evidence type="ECO:0000313" key="4">
    <source>
        <dbReference type="RefSeq" id="XP_033584119.1"/>
    </source>
</evidence>
<evidence type="ECO:0000256" key="1">
    <source>
        <dbReference type="SAM" id="MobiDB-lite"/>
    </source>
</evidence>
<dbReference type="Proteomes" id="UP000504636">
    <property type="component" value="Unplaced"/>
</dbReference>
<reference evidence="4" key="3">
    <citation type="submission" date="2025-04" db="UniProtKB">
        <authorList>
            <consortium name="RefSeq"/>
        </authorList>
    </citation>
    <scope>IDENTIFICATION</scope>
    <source>
        <strain evidence="4">CBS 304.34</strain>
    </source>
</reference>
<organism evidence="2">
    <name type="scientific">Mytilinidion resinicola</name>
    <dbReference type="NCBI Taxonomy" id="574789"/>
    <lineage>
        <taxon>Eukaryota</taxon>
        <taxon>Fungi</taxon>
        <taxon>Dikarya</taxon>
        <taxon>Ascomycota</taxon>
        <taxon>Pezizomycotina</taxon>
        <taxon>Dothideomycetes</taxon>
        <taxon>Pleosporomycetidae</taxon>
        <taxon>Mytilinidiales</taxon>
        <taxon>Mytilinidiaceae</taxon>
        <taxon>Mytilinidion</taxon>
    </lineage>
</organism>
<feature type="region of interest" description="Disordered" evidence="1">
    <location>
        <begin position="452"/>
        <end position="508"/>
    </location>
</feature>
<sequence length="508" mass="56375">MATKPDAPKASNERNTAVDFAVACLATPNAPGEGTQPSQFTPSELYELDVLGYHTRMRSLNHHRRIQYGLPIPISPTLPRIVVAEFVKQEKMAREKRMVPTDHSAIVNNEAEELNKSTVEELIENAADDRTEGRGVADGGILVKVNKDWHDETTRVNMAGIQKTLRRPEYKPPVGAKWLSYMKMGKTASRHTDTLKEFLVGSVREDYILPPGVPMSGVEILAFYPHHLRWPAVAMRLINNSHTGASLSGIISWLHGQKETTTSRQIVKDTVRNAGRQSTGNMAWTETRHKPTPSTNISPDVLVPLPRIAARGLQVPTYAQLVASVTHLPHGLHARALTTCIEFWLQHKDLDLNVLHTAELYRALQPHLRSAGPMNLDAVALSQWDSSENVDGPGKRLTENPLEEYERGRGLVGERQDASLTFHVSEVLLAPLFAWQRVRVAGLSEIVKQKESIEQPAKATNGVHAPSGLKGGKKLPGPRAKTVKRKVTEVDEENDTELATRQRKKAKK</sequence>
<gene>
    <name evidence="2 4" type="ORF">BDZ99DRAFT_564945</name>
</gene>
<name>A0A6A6ZA50_9PEZI</name>
<reference evidence="2 4" key="1">
    <citation type="journal article" date="2020" name="Stud. Mycol.">
        <title>101 Dothideomycetes genomes: a test case for predicting lifestyles and emergence of pathogens.</title>
        <authorList>
            <person name="Haridas S."/>
            <person name="Albert R."/>
            <person name="Binder M."/>
            <person name="Bloem J."/>
            <person name="Labutti K."/>
            <person name="Salamov A."/>
            <person name="Andreopoulos B."/>
            <person name="Baker S."/>
            <person name="Barry K."/>
            <person name="Bills G."/>
            <person name="Bluhm B."/>
            <person name="Cannon C."/>
            <person name="Castanera R."/>
            <person name="Culley D."/>
            <person name="Daum C."/>
            <person name="Ezra D."/>
            <person name="Gonzalez J."/>
            <person name="Henrissat B."/>
            <person name="Kuo A."/>
            <person name="Liang C."/>
            <person name="Lipzen A."/>
            <person name="Lutzoni F."/>
            <person name="Magnuson J."/>
            <person name="Mondo S."/>
            <person name="Nolan M."/>
            <person name="Ohm R."/>
            <person name="Pangilinan J."/>
            <person name="Park H.-J."/>
            <person name="Ramirez L."/>
            <person name="Alfaro M."/>
            <person name="Sun H."/>
            <person name="Tritt A."/>
            <person name="Yoshinaga Y."/>
            <person name="Zwiers L.-H."/>
            <person name="Turgeon B."/>
            <person name="Goodwin S."/>
            <person name="Spatafora J."/>
            <person name="Crous P."/>
            <person name="Grigoriev I."/>
        </authorList>
    </citation>
    <scope>NUCLEOTIDE SEQUENCE</scope>
    <source>
        <strain evidence="2 4">CBS 304.34</strain>
    </source>
</reference>
<keyword evidence="3" id="KW-1185">Reference proteome</keyword>
<evidence type="ECO:0000313" key="2">
    <source>
        <dbReference type="EMBL" id="KAF2817155.1"/>
    </source>
</evidence>
<dbReference type="AlphaFoldDB" id="A0A6A6ZA50"/>
<protein>
    <submittedName>
        <fullName evidence="2 4">Uncharacterized protein</fullName>
    </submittedName>
</protein>
<evidence type="ECO:0000313" key="3">
    <source>
        <dbReference type="Proteomes" id="UP000504636"/>
    </source>
</evidence>